<dbReference type="Proteomes" id="UP000030848">
    <property type="component" value="Unassembled WGS sequence"/>
</dbReference>
<dbReference type="RefSeq" id="WP_037311999.1">
    <property type="nucleotide sequence ID" value="NZ_CALJZO010000095.1"/>
</dbReference>
<evidence type="ECO:0000313" key="5">
    <source>
        <dbReference type="Proteomes" id="UP000030848"/>
    </source>
</evidence>
<gene>
    <name evidence="4" type="ORF">MINT15_32290</name>
</gene>
<dbReference type="AlphaFoldDB" id="A0A837D5U1"/>
<dbReference type="EMBL" id="JRZE01000006">
    <property type="protein sequence ID" value="KHF43027.1"/>
    <property type="molecule type" value="Genomic_DNA"/>
</dbReference>
<comment type="similarity">
    <text evidence="1 3">Belongs to the D-glutamate cyclase family.</text>
</comment>
<dbReference type="HAMAP" id="MF_01830">
    <property type="entry name" value="Hydro_lyase"/>
    <property type="match status" value="1"/>
</dbReference>
<name>A0A837D5U1_9PSEU</name>
<evidence type="ECO:0000256" key="3">
    <source>
        <dbReference type="HAMAP-Rule" id="MF_01830"/>
    </source>
</evidence>
<protein>
    <recommendedName>
        <fullName evidence="3">Putative hydro-lyase MINT15_32290</fullName>
        <ecNumber evidence="3">4.2.1.-</ecNumber>
    </recommendedName>
</protein>
<dbReference type="PANTHER" id="PTHR32022:SF10">
    <property type="entry name" value="D-GLUTAMATE CYCLASE, MITOCHONDRIAL"/>
    <property type="match status" value="1"/>
</dbReference>
<dbReference type="PIRSF" id="PIRSF029755">
    <property type="entry name" value="UCP029755"/>
    <property type="match status" value="1"/>
</dbReference>
<reference evidence="4 5" key="1">
    <citation type="submission" date="2014-10" db="EMBL/GenBank/DDBJ databases">
        <title>Genome sequence of Micropolyspora internatus JCM3315.</title>
        <authorList>
            <person name="Shin S.-K."/>
            <person name="Yi H."/>
        </authorList>
    </citation>
    <scope>NUCLEOTIDE SEQUENCE [LARGE SCALE GENOMIC DNA]</scope>
    <source>
        <strain evidence="4 5">JCM 3315</strain>
    </source>
</reference>
<dbReference type="OrthoDB" id="149585at2"/>
<organism evidence="4 5">
    <name type="scientific">Saccharomonospora viridis</name>
    <dbReference type="NCBI Taxonomy" id="1852"/>
    <lineage>
        <taxon>Bacteria</taxon>
        <taxon>Bacillati</taxon>
        <taxon>Actinomycetota</taxon>
        <taxon>Actinomycetes</taxon>
        <taxon>Pseudonocardiales</taxon>
        <taxon>Pseudonocardiaceae</taxon>
        <taxon>Saccharomonospora</taxon>
    </lineage>
</organism>
<dbReference type="GO" id="GO:0016829">
    <property type="term" value="F:lyase activity"/>
    <property type="evidence" value="ECO:0007669"/>
    <property type="project" value="UniProtKB-KW"/>
</dbReference>
<dbReference type="InterPro" id="IPR009906">
    <property type="entry name" value="D-Glu_cyclase"/>
</dbReference>
<dbReference type="InterPro" id="IPR038021">
    <property type="entry name" value="Putative_hydro-lyase"/>
</dbReference>
<keyword evidence="2 3" id="KW-0456">Lyase</keyword>
<accession>A0A837D5U1</accession>
<evidence type="ECO:0000313" key="4">
    <source>
        <dbReference type="EMBL" id="KHF43027.1"/>
    </source>
</evidence>
<dbReference type="InterPro" id="IPR016938">
    <property type="entry name" value="UPF0317"/>
</dbReference>
<dbReference type="NCBIfam" id="NF003969">
    <property type="entry name" value="PRK05463.1"/>
    <property type="match status" value="1"/>
</dbReference>
<dbReference type="PANTHER" id="PTHR32022">
    <property type="entry name" value="D-GLUTAMATE CYCLASE, MITOCHONDRIAL"/>
    <property type="match status" value="1"/>
</dbReference>
<dbReference type="EC" id="4.2.1.-" evidence="3"/>
<evidence type="ECO:0000256" key="2">
    <source>
        <dbReference type="ARBA" id="ARBA00023239"/>
    </source>
</evidence>
<sequence length="263" mass="28963">MNPAESWRSLTPEQARRRIRDGYTDTTSGWCDGWAQANLLAVPREYAFDLMLFAQRNPKACPLLDVFEPGARSSPRFQGDITTDLPAYRVYERGELVAERNEVSDLWRDDLVAFLFGCSFSFERALTEAGIEMRHTSAGKTVPMYRTTIACERAGVFSSSMVVSMRGIPASRVSDAVRICARYPAVHGAPVHVGDPSLIGITDLGTPDWGDPPVLHSGDIPVFWACGVTPQAMVMESRPDFAIAHAPGRMAITDIREADLITP</sequence>
<proteinExistence type="inferred from homology"/>
<dbReference type="Pfam" id="PF07286">
    <property type="entry name" value="D-Glu_cyclase"/>
    <property type="match status" value="1"/>
</dbReference>
<evidence type="ECO:0000256" key="1">
    <source>
        <dbReference type="ARBA" id="ARBA00007896"/>
    </source>
</evidence>
<comment type="caution">
    <text evidence="4">The sequence shown here is derived from an EMBL/GenBank/DDBJ whole genome shotgun (WGS) entry which is preliminary data.</text>
</comment>
<dbReference type="SUPFAM" id="SSF160920">
    <property type="entry name" value="PSTPO5379-like"/>
    <property type="match status" value="1"/>
</dbReference>
<dbReference type="Gene3D" id="3.40.1640.10">
    <property type="entry name" value="PSTPO5379-like"/>
    <property type="match status" value="1"/>
</dbReference>
<dbReference type="Gene3D" id="3.30.2040.10">
    <property type="entry name" value="PSTPO5379-like domain"/>
    <property type="match status" value="1"/>
</dbReference>
<dbReference type="FunFam" id="3.30.2040.10:FF:000001">
    <property type="entry name" value="D-glutamate cyclase, mitochondrial"/>
    <property type="match status" value="1"/>
</dbReference>